<dbReference type="SUPFAM" id="SSF53300">
    <property type="entry name" value="vWA-like"/>
    <property type="match status" value="1"/>
</dbReference>
<keyword evidence="1" id="KW-0472">Membrane</keyword>
<dbReference type="PANTHER" id="PTHR37464:SF1">
    <property type="entry name" value="BLL2463 PROTEIN"/>
    <property type="match status" value="1"/>
</dbReference>
<keyword evidence="1" id="KW-1133">Transmembrane helix</keyword>
<evidence type="ECO:0000259" key="2">
    <source>
        <dbReference type="PROSITE" id="PS50234"/>
    </source>
</evidence>
<dbReference type="EMBL" id="CP036272">
    <property type="protein sequence ID" value="QDT59874.1"/>
    <property type="molecule type" value="Genomic_DNA"/>
</dbReference>
<dbReference type="InterPro" id="IPR002035">
    <property type="entry name" value="VWF_A"/>
</dbReference>
<dbReference type="Gene3D" id="3.40.50.410">
    <property type="entry name" value="von Willebrand factor, type A domain"/>
    <property type="match status" value="1"/>
</dbReference>
<dbReference type="NCBIfam" id="TIGR02226">
    <property type="entry name" value="two_anch"/>
    <property type="match status" value="1"/>
</dbReference>
<dbReference type="Pfam" id="PF13519">
    <property type="entry name" value="VWA_2"/>
    <property type="match status" value="1"/>
</dbReference>
<feature type="transmembrane region" description="Helical" evidence="1">
    <location>
        <begin position="59"/>
        <end position="78"/>
    </location>
</feature>
<dbReference type="OrthoDB" id="228877at2"/>
<dbReference type="CDD" id="cd00198">
    <property type="entry name" value="vWFA"/>
    <property type="match status" value="1"/>
</dbReference>
<dbReference type="AlphaFoldDB" id="A0A517SUR6"/>
<dbReference type="InterPro" id="IPR024163">
    <property type="entry name" value="Aerotolerance_reg_N"/>
</dbReference>
<feature type="domain" description="VWFA" evidence="2">
    <location>
        <begin position="92"/>
        <end position="325"/>
    </location>
</feature>
<dbReference type="InterPro" id="IPR036465">
    <property type="entry name" value="vWFA_dom_sf"/>
</dbReference>
<evidence type="ECO:0000313" key="3">
    <source>
        <dbReference type="EMBL" id="QDT59874.1"/>
    </source>
</evidence>
<organism evidence="3 4">
    <name type="scientific">Stieleria bergensis</name>
    <dbReference type="NCBI Taxonomy" id="2528025"/>
    <lineage>
        <taxon>Bacteria</taxon>
        <taxon>Pseudomonadati</taxon>
        <taxon>Planctomycetota</taxon>
        <taxon>Planctomycetia</taxon>
        <taxon>Pirellulales</taxon>
        <taxon>Pirellulaceae</taxon>
        <taxon>Stieleria</taxon>
    </lineage>
</organism>
<dbReference type="RefSeq" id="WP_145272014.1">
    <property type="nucleotide sequence ID" value="NZ_CP036272.1"/>
</dbReference>
<keyword evidence="1" id="KW-0812">Transmembrane</keyword>
<sequence length="722" mass="79546">MSFLAPLYLIGALAIVGPILFHLIRRQPKNQIKFSSLMFLEETPPKITRRSRLQNIPLLLLRCLVIGLLALAFARPFLPDSAVKTVAGQRESVIFLIDQSASMRRPGAWDRATEQFQAALGQLRDTDYVSVIAFDQRTITPLSLQESAGLPDGARVQAAEKVFDQLAPTWHATDLGSAIRFAADQAYTMSADQVDQTDAGDSGRSASAALTTRQRIVLISDFQSGADIQSLQGYQWPQKVWVDARPAPADLPGNASVRVESLFDTENDSVEALRLAIQQSGQASDDYLKVLLTQDGQKLPEFDSLSYQVPDGSTRFYNFQLPPKVPASDASEAATSADTPARVVIDLEGDSSEFDNAFYYVQPFRSHQSIRYLTNETDSVGNENEPRLQFYLEQLPWSDPTRIIQFEAQPSDQFSAPPDPQQVALLVAPIASLNRQNVSVVDQFAKSGGHVLIVLNGQAESVQQSVWQEGSELLRQLLDAEQLSITNQQTNDPQRISGVDFQHRLTQAFTEPGVNDFSRIQIWNHRSLTGLPDESKTVLSMENQLPYLIDADVPAKANDEPSTGRYWLLTSGWQPSESQFALSSKFVPIMLGMLGPNLQQVPESMTIGQMLDSKTVASQPGFLERDDGWPIAVNIDATESKTEPMDIAQLGQFGVALSTEAQRAEAQAAERALRDIELEAQQSWWQWLIAIALTAVILESVLSGRRSVQKAATSKTNPATSG</sequence>
<name>A0A517SUR6_9BACT</name>
<gene>
    <name evidence="3" type="ORF">SV7mr_23870</name>
</gene>
<proteinExistence type="predicted"/>
<dbReference type="Pfam" id="PF07584">
    <property type="entry name" value="BatA"/>
    <property type="match status" value="1"/>
</dbReference>
<protein>
    <recommendedName>
        <fullName evidence="2">VWFA domain-containing protein</fullName>
    </recommendedName>
</protein>
<dbReference type="PANTHER" id="PTHR37464">
    <property type="entry name" value="BLL2463 PROTEIN"/>
    <property type="match status" value="1"/>
</dbReference>
<accession>A0A517SUR6</accession>
<evidence type="ECO:0000256" key="1">
    <source>
        <dbReference type="SAM" id="Phobius"/>
    </source>
</evidence>
<dbReference type="InterPro" id="IPR011933">
    <property type="entry name" value="Double_TM_dom"/>
</dbReference>
<feature type="transmembrane region" description="Helical" evidence="1">
    <location>
        <begin position="6"/>
        <end position="24"/>
    </location>
</feature>
<dbReference type="PROSITE" id="PS50234">
    <property type="entry name" value="VWFA"/>
    <property type="match status" value="1"/>
</dbReference>
<keyword evidence="4" id="KW-1185">Reference proteome</keyword>
<evidence type="ECO:0000313" key="4">
    <source>
        <dbReference type="Proteomes" id="UP000315003"/>
    </source>
</evidence>
<reference evidence="3 4" key="1">
    <citation type="submission" date="2019-02" db="EMBL/GenBank/DDBJ databases">
        <title>Deep-cultivation of Planctomycetes and their phenomic and genomic characterization uncovers novel biology.</title>
        <authorList>
            <person name="Wiegand S."/>
            <person name="Jogler M."/>
            <person name="Boedeker C."/>
            <person name="Pinto D."/>
            <person name="Vollmers J."/>
            <person name="Rivas-Marin E."/>
            <person name="Kohn T."/>
            <person name="Peeters S.H."/>
            <person name="Heuer A."/>
            <person name="Rast P."/>
            <person name="Oberbeckmann S."/>
            <person name="Bunk B."/>
            <person name="Jeske O."/>
            <person name="Meyerdierks A."/>
            <person name="Storesund J.E."/>
            <person name="Kallscheuer N."/>
            <person name="Luecker S."/>
            <person name="Lage O.M."/>
            <person name="Pohl T."/>
            <person name="Merkel B.J."/>
            <person name="Hornburger P."/>
            <person name="Mueller R.-W."/>
            <person name="Bruemmer F."/>
            <person name="Labrenz M."/>
            <person name="Spormann A.M."/>
            <person name="Op den Camp H."/>
            <person name="Overmann J."/>
            <person name="Amann R."/>
            <person name="Jetten M.S.M."/>
            <person name="Mascher T."/>
            <person name="Medema M.H."/>
            <person name="Devos D.P."/>
            <person name="Kaster A.-K."/>
            <person name="Ovreas L."/>
            <person name="Rohde M."/>
            <person name="Galperin M.Y."/>
            <person name="Jogler C."/>
        </authorList>
    </citation>
    <scope>NUCLEOTIDE SEQUENCE [LARGE SCALE GENOMIC DNA]</scope>
    <source>
        <strain evidence="3 4">SV_7m_r</strain>
    </source>
</reference>
<dbReference type="Proteomes" id="UP000315003">
    <property type="component" value="Chromosome"/>
</dbReference>